<name>Q1HFX6_TETTH</name>
<feature type="domain" description="Thioredoxin" evidence="2">
    <location>
        <begin position="1"/>
        <end position="109"/>
    </location>
</feature>
<accession>Q1HFX6</accession>
<dbReference type="PANTHER" id="PTHR46115">
    <property type="entry name" value="THIOREDOXIN-LIKE PROTEIN 1"/>
    <property type="match status" value="1"/>
</dbReference>
<dbReference type="AlphaFoldDB" id="Q1HFX6"/>
<dbReference type="PROSITE" id="PS51352">
    <property type="entry name" value="THIOREDOXIN_2"/>
    <property type="match status" value="1"/>
</dbReference>
<sequence>MKKVEEATDLMDYFTKVEGQKAVIIDFNADWCGPCQVIKPIFAQYSEEYPNIKFISVNTEKNKEVAQQFGIQSLPTFITLHEGEISATWKGANQVNLKNNLDKLAEKLK</sequence>
<dbReference type="Gene3D" id="3.40.30.10">
    <property type="entry name" value="Glutaredoxin"/>
    <property type="match status" value="1"/>
</dbReference>
<dbReference type="CDD" id="cd02947">
    <property type="entry name" value="TRX_family"/>
    <property type="match status" value="1"/>
</dbReference>
<keyword evidence="1" id="KW-1015">Disulfide bond</keyword>
<proteinExistence type="predicted"/>
<evidence type="ECO:0000313" key="3">
    <source>
        <dbReference type="EMBL" id="ABF50899.1"/>
    </source>
</evidence>
<evidence type="ECO:0000256" key="1">
    <source>
        <dbReference type="ARBA" id="ARBA00023157"/>
    </source>
</evidence>
<dbReference type="Pfam" id="PF00085">
    <property type="entry name" value="Thioredoxin"/>
    <property type="match status" value="1"/>
</dbReference>
<protein>
    <submittedName>
        <fullName evidence="3">Dynein light chain 3-likeA</fullName>
    </submittedName>
</protein>
<dbReference type="PRINTS" id="PR00421">
    <property type="entry name" value="THIOREDOXIN"/>
</dbReference>
<dbReference type="InterPro" id="IPR036249">
    <property type="entry name" value="Thioredoxin-like_sf"/>
</dbReference>
<reference evidence="3" key="1">
    <citation type="submission" date="2006-04" db="EMBL/GenBank/DDBJ databases">
        <title>The Dynein Light Chain Family in Tetrahymena thermophila.</title>
        <authorList>
            <person name="Wilkes D.E."/>
            <person name="Rajagopalan V."/>
            <person name="Chan C.W.C."/>
            <person name="Kniazeva E."/>
            <person name="Wiedeman A.E."/>
            <person name="Asai D.J."/>
        </authorList>
    </citation>
    <scope>NUCLEOTIDE SEQUENCE</scope>
</reference>
<dbReference type="EMBL" id="DQ490238">
    <property type="protein sequence ID" value="ABF50899.1"/>
    <property type="molecule type" value="Genomic_DNA"/>
</dbReference>
<evidence type="ECO:0000259" key="2">
    <source>
        <dbReference type="PROSITE" id="PS51352"/>
    </source>
</evidence>
<organism evidence="3">
    <name type="scientific">Tetrahymena thermophila</name>
    <dbReference type="NCBI Taxonomy" id="5911"/>
    <lineage>
        <taxon>Eukaryota</taxon>
        <taxon>Sar</taxon>
        <taxon>Alveolata</taxon>
        <taxon>Ciliophora</taxon>
        <taxon>Intramacronucleata</taxon>
        <taxon>Oligohymenophorea</taxon>
        <taxon>Hymenostomatida</taxon>
        <taxon>Tetrahymenina</taxon>
        <taxon>Tetrahymenidae</taxon>
        <taxon>Tetrahymena</taxon>
    </lineage>
</organism>
<dbReference type="InterPro" id="IPR013766">
    <property type="entry name" value="Thioredoxin_domain"/>
</dbReference>
<dbReference type="SUPFAM" id="SSF52833">
    <property type="entry name" value="Thioredoxin-like"/>
    <property type="match status" value="1"/>
</dbReference>